<reference evidence="17" key="1">
    <citation type="journal article" date="2020" name="Stud. Mycol.">
        <title>101 Dothideomycetes genomes: a test case for predicting lifestyles and emergence of pathogens.</title>
        <authorList>
            <person name="Haridas S."/>
            <person name="Albert R."/>
            <person name="Binder M."/>
            <person name="Bloem J."/>
            <person name="Labutti K."/>
            <person name="Salamov A."/>
            <person name="Andreopoulos B."/>
            <person name="Baker S."/>
            <person name="Barry K."/>
            <person name="Bills G."/>
            <person name="Bluhm B."/>
            <person name="Cannon C."/>
            <person name="Castanera R."/>
            <person name="Culley D."/>
            <person name="Daum C."/>
            <person name="Ezra D."/>
            <person name="Gonzalez J."/>
            <person name="Henrissat B."/>
            <person name="Kuo A."/>
            <person name="Liang C."/>
            <person name="Lipzen A."/>
            <person name="Lutzoni F."/>
            <person name="Magnuson J."/>
            <person name="Mondo S."/>
            <person name="Nolan M."/>
            <person name="Ohm R."/>
            <person name="Pangilinan J."/>
            <person name="Park H.-J."/>
            <person name="Ramirez L."/>
            <person name="Alfaro M."/>
            <person name="Sun H."/>
            <person name="Tritt A."/>
            <person name="Yoshinaga Y."/>
            <person name="Zwiers L.-H."/>
            <person name="Turgeon B."/>
            <person name="Goodwin S."/>
            <person name="Spatafora J."/>
            <person name="Crous P."/>
            <person name="Grigoriev I."/>
        </authorList>
    </citation>
    <scope>NUCLEOTIDE SEQUENCE</scope>
    <source>
        <strain evidence="17">CBS 121739</strain>
    </source>
</reference>
<keyword evidence="7" id="KW-0347">Helicase</keyword>
<dbReference type="Pfam" id="PF01424">
    <property type="entry name" value="R3H"/>
    <property type="match status" value="1"/>
</dbReference>
<feature type="compositionally biased region" description="Polar residues" evidence="14">
    <location>
        <begin position="577"/>
        <end position="586"/>
    </location>
</feature>
<dbReference type="RefSeq" id="XP_033598666.1">
    <property type="nucleotide sequence ID" value="XM_033745660.1"/>
</dbReference>
<evidence type="ECO:0000256" key="4">
    <source>
        <dbReference type="ARBA" id="ARBA00022553"/>
    </source>
</evidence>
<dbReference type="GO" id="GO:0005524">
    <property type="term" value="F:ATP binding"/>
    <property type="evidence" value="ECO:0007669"/>
    <property type="project" value="UniProtKB-KW"/>
</dbReference>
<keyword evidence="9 13" id="KW-0694">RNA-binding</keyword>
<comment type="function">
    <text evidence="11">Regulates global gene expression after oxidative stress. Interacts and stabilizes mRNAs and may regulate their transition between different cytoplasmic components after oxidative stress.</text>
</comment>
<dbReference type="InterPro" id="IPR000504">
    <property type="entry name" value="RRM_dom"/>
</dbReference>
<dbReference type="Gene3D" id="3.30.1370.50">
    <property type="entry name" value="R3H-like domain"/>
    <property type="match status" value="1"/>
</dbReference>
<comment type="subcellular location">
    <subcellularLocation>
        <location evidence="2">Cytoplasm</location>
    </subcellularLocation>
    <subcellularLocation>
        <location evidence="1">Nucleus</location>
    </subcellularLocation>
</comment>
<dbReference type="InterPro" id="IPR036867">
    <property type="entry name" value="R3H_dom_sf"/>
</dbReference>
<organism evidence="17 18">
    <name type="scientific">Pseudovirgaria hyperparasitica</name>
    <dbReference type="NCBI Taxonomy" id="470096"/>
    <lineage>
        <taxon>Eukaryota</taxon>
        <taxon>Fungi</taxon>
        <taxon>Dikarya</taxon>
        <taxon>Ascomycota</taxon>
        <taxon>Pezizomycotina</taxon>
        <taxon>Dothideomycetes</taxon>
        <taxon>Dothideomycetes incertae sedis</taxon>
        <taxon>Acrospermales</taxon>
        <taxon>Acrospermaceae</taxon>
        <taxon>Pseudovirgaria</taxon>
    </lineage>
</organism>
<keyword evidence="10" id="KW-0539">Nucleus</keyword>
<evidence type="ECO:0000256" key="12">
    <source>
        <dbReference type="ARBA" id="ARBA00062407"/>
    </source>
</evidence>
<evidence type="ECO:0000256" key="6">
    <source>
        <dbReference type="ARBA" id="ARBA00022801"/>
    </source>
</evidence>
<keyword evidence="5" id="KW-0547">Nucleotide-binding</keyword>
<feature type="compositionally biased region" description="Basic and acidic residues" evidence="14">
    <location>
        <begin position="243"/>
        <end position="254"/>
    </location>
</feature>
<evidence type="ECO:0000256" key="1">
    <source>
        <dbReference type="ARBA" id="ARBA00004123"/>
    </source>
</evidence>
<evidence type="ECO:0000259" key="16">
    <source>
        <dbReference type="PROSITE" id="PS51061"/>
    </source>
</evidence>
<dbReference type="GO" id="GO:0004386">
    <property type="term" value="F:helicase activity"/>
    <property type="evidence" value="ECO:0007669"/>
    <property type="project" value="UniProtKB-KW"/>
</dbReference>
<evidence type="ECO:0000256" key="11">
    <source>
        <dbReference type="ARBA" id="ARBA00055199"/>
    </source>
</evidence>
<dbReference type="FunFam" id="3.30.1370.50:FF:000002">
    <property type="entry name" value="Immunoglobulin mu DNA-binding protein 2"/>
    <property type="match status" value="1"/>
</dbReference>
<evidence type="ECO:0000256" key="8">
    <source>
        <dbReference type="ARBA" id="ARBA00022840"/>
    </source>
</evidence>
<accession>A0A6A6W115</accession>
<dbReference type="GO" id="GO:0003677">
    <property type="term" value="F:DNA binding"/>
    <property type="evidence" value="ECO:0007669"/>
    <property type="project" value="UniProtKB-ARBA"/>
</dbReference>
<dbReference type="EMBL" id="ML996576">
    <property type="protein sequence ID" value="KAF2756215.1"/>
    <property type="molecule type" value="Genomic_DNA"/>
</dbReference>
<dbReference type="InterPro" id="IPR034069">
    <property type="entry name" value="R3H_Cip2"/>
</dbReference>
<dbReference type="PANTHER" id="PTHR23003:SF17">
    <property type="entry name" value="RNA-BINDING PROTEIN PIN4"/>
    <property type="match status" value="1"/>
</dbReference>
<feature type="compositionally biased region" description="Low complexity" evidence="14">
    <location>
        <begin position="1"/>
        <end position="17"/>
    </location>
</feature>
<dbReference type="CDD" id="cd02639">
    <property type="entry name" value="R3H_RRM"/>
    <property type="match status" value="1"/>
</dbReference>
<dbReference type="PROSITE" id="PS50102">
    <property type="entry name" value="RRM"/>
    <property type="match status" value="1"/>
</dbReference>
<dbReference type="OrthoDB" id="434258at2759"/>
<dbReference type="InterPro" id="IPR012677">
    <property type="entry name" value="Nucleotide-bd_a/b_plait_sf"/>
</dbReference>
<keyword evidence="8" id="KW-0067">ATP-binding</keyword>
<feature type="domain" description="RRM" evidence="15">
    <location>
        <begin position="157"/>
        <end position="235"/>
    </location>
</feature>
<evidence type="ECO:0000313" key="17">
    <source>
        <dbReference type="EMBL" id="KAF2756215.1"/>
    </source>
</evidence>
<evidence type="ECO:0000259" key="15">
    <source>
        <dbReference type="PROSITE" id="PS50102"/>
    </source>
</evidence>
<evidence type="ECO:0000256" key="10">
    <source>
        <dbReference type="ARBA" id="ARBA00023242"/>
    </source>
</evidence>
<dbReference type="GO" id="GO:0005737">
    <property type="term" value="C:cytoplasm"/>
    <property type="evidence" value="ECO:0007669"/>
    <property type="project" value="UniProtKB-SubCell"/>
</dbReference>
<evidence type="ECO:0000313" key="18">
    <source>
        <dbReference type="Proteomes" id="UP000799437"/>
    </source>
</evidence>
<dbReference type="FunFam" id="3.30.70.330:FF:000183">
    <property type="entry name" value="R3H domain containing protein"/>
    <property type="match status" value="1"/>
</dbReference>
<dbReference type="PANTHER" id="PTHR23003">
    <property type="entry name" value="RNA RECOGNITION MOTIF RRM DOMAIN CONTAINING PROTEIN"/>
    <property type="match status" value="1"/>
</dbReference>
<sequence>MYEPQQRSPGSHRQQQQQHRDLTRQTSRQFDAYGTVPSSLYQMDDNSRYDVAPRNYDRLNATMHNYPHNDFGGSGWNTGNNGSFGANQNLAPFTGRMKGNQPRGRLPTDWMQTSQQPPVPPFPGLGHNVPSPLTGGQSGYGLRQDHIPEDPDELIPTAIVIKNIPFAVKKEALLQLMTEMRLPLPYAFNYHFDGGVFRGLAFANFTTSDETAAVIDNLNHFELHGRKLRVEYKKMLPLAERERIEREKRERRGQLQEQHMPQPGPTLNQQPSIGSLHSHGQAPATSPSPVQGRSVKPGRTLMARQPPSLAPSTNEGAEYDLNDPEVLRYYTQLLLFREDHQRTEMVFPATLHPTERRVIHTIAHEFGLMHLSKGVGDQRQVYVHKLNAPNTSPPIPQGYDPNRRALNRAATTDFSDVRAADGFYGTLGRQGSGYLGFQDSSGGLAAAQNLRGAKSYADLRSYTPSPVPSTASFPANVRNAFEYGQGSASTNPSNTPTNTTMNGRDEMLINSMNGMNLGNGFNTQSSPKRGLRGMMSWDRESNPGPIGGHRSMSTNYEEQSRDRSSAHPSRQPRGPLGNNSGFSRPRQNGHHGRGSDELSQQSGVEIIVEH</sequence>
<feature type="domain" description="R3H" evidence="16">
    <location>
        <begin position="323"/>
        <end position="387"/>
    </location>
</feature>
<dbReference type="GO" id="GO:0071014">
    <property type="term" value="C:post-mRNA release spliceosomal complex"/>
    <property type="evidence" value="ECO:0007669"/>
    <property type="project" value="UniProtKB-ARBA"/>
</dbReference>
<dbReference type="SUPFAM" id="SSF54928">
    <property type="entry name" value="RNA-binding domain, RBD"/>
    <property type="match status" value="1"/>
</dbReference>
<feature type="region of interest" description="Disordered" evidence="14">
    <location>
        <begin position="483"/>
        <end position="610"/>
    </location>
</feature>
<dbReference type="AlphaFoldDB" id="A0A6A6W115"/>
<evidence type="ECO:0000256" key="3">
    <source>
        <dbReference type="ARBA" id="ARBA00022490"/>
    </source>
</evidence>
<dbReference type="InterPro" id="IPR050374">
    <property type="entry name" value="RRT5_SRSF_SR"/>
</dbReference>
<evidence type="ECO:0008006" key="19">
    <source>
        <dbReference type="Google" id="ProtNLM"/>
    </source>
</evidence>
<proteinExistence type="predicted"/>
<evidence type="ECO:0000256" key="2">
    <source>
        <dbReference type="ARBA" id="ARBA00004496"/>
    </source>
</evidence>
<dbReference type="SUPFAM" id="SSF82708">
    <property type="entry name" value="R3H domain"/>
    <property type="match status" value="1"/>
</dbReference>
<feature type="region of interest" description="Disordered" evidence="14">
    <location>
        <begin position="243"/>
        <end position="319"/>
    </location>
</feature>
<feature type="compositionally biased region" description="Polar residues" evidence="14">
    <location>
        <begin position="510"/>
        <end position="527"/>
    </location>
</feature>
<dbReference type="GeneID" id="54486714"/>
<keyword evidence="4" id="KW-0597">Phosphoprotein</keyword>
<feature type="compositionally biased region" description="Low complexity" evidence="14">
    <location>
        <begin position="489"/>
        <end position="500"/>
    </location>
</feature>
<evidence type="ECO:0000256" key="13">
    <source>
        <dbReference type="PROSITE-ProRule" id="PRU00176"/>
    </source>
</evidence>
<comment type="subunit">
    <text evidence="12">Interacts with csx1.</text>
</comment>
<dbReference type="GO" id="GO:0016787">
    <property type="term" value="F:hydrolase activity"/>
    <property type="evidence" value="ECO:0007669"/>
    <property type="project" value="UniProtKB-KW"/>
</dbReference>
<evidence type="ECO:0000256" key="5">
    <source>
        <dbReference type="ARBA" id="ARBA00022741"/>
    </source>
</evidence>
<dbReference type="GO" id="GO:0003729">
    <property type="term" value="F:mRNA binding"/>
    <property type="evidence" value="ECO:0007669"/>
    <property type="project" value="TreeGrafter"/>
</dbReference>
<dbReference type="InterPro" id="IPR001374">
    <property type="entry name" value="R3H_dom"/>
</dbReference>
<dbReference type="Pfam" id="PF00076">
    <property type="entry name" value="RRM_1"/>
    <property type="match status" value="1"/>
</dbReference>
<dbReference type="Gene3D" id="3.30.70.330">
    <property type="match status" value="1"/>
</dbReference>
<evidence type="ECO:0000256" key="7">
    <source>
        <dbReference type="ARBA" id="ARBA00022806"/>
    </source>
</evidence>
<protein>
    <recommendedName>
        <fullName evidence="19">R3H domain protein</fullName>
    </recommendedName>
</protein>
<evidence type="ECO:0000256" key="14">
    <source>
        <dbReference type="SAM" id="MobiDB-lite"/>
    </source>
</evidence>
<gene>
    <name evidence="17" type="ORF">EJ05DRAFT_488002</name>
</gene>
<feature type="region of interest" description="Disordered" evidence="14">
    <location>
        <begin position="1"/>
        <end position="29"/>
    </location>
</feature>
<feature type="compositionally biased region" description="Polar residues" evidence="14">
    <location>
        <begin position="255"/>
        <end position="275"/>
    </location>
</feature>
<dbReference type="PROSITE" id="PS51061">
    <property type="entry name" value="R3H"/>
    <property type="match status" value="1"/>
</dbReference>
<name>A0A6A6W115_9PEZI</name>
<keyword evidence="6" id="KW-0378">Hydrolase</keyword>
<dbReference type="Proteomes" id="UP000799437">
    <property type="component" value="Unassembled WGS sequence"/>
</dbReference>
<keyword evidence="3" id="KW-0963">Cytoplasm</keyword>
<dbReference type="SMART" id="SM00360">
    <property type="entry name" value="RRM"/>
    <property type="match status" value="1"/>
</dbReference>
<dbReference type="InterPro" id="IPR035979">
    <property type="entry name" value="RBD_domain_sf"/>
</dbReference>
<evidence type="ECO:0000256" key="9">
    <source>
        <dbReference type="ARBA" id="ARBA00022884"/>
    </source>
</evidence>
<keyword evidence="18" id="KW-1185">Reference proteome</keyword>